<keyword evidence="4" id="KW-1185">Reference proteome</keyword>
<evidence type="ECO:0000259" key="2">
    <source>
        <dbReference type="Pfam" id="PF03478"/>
    </source>
</evidence>
<feature type="region of interest" description="Disordered" evidence="1">
    <location>
        <begin position="259"/>
        <end position="314"/>
    </location>
</feature>
<feature type="compositionally biased region" description="Acidic residues" evidence="1">
    <location>
        <begin position="267"/>
        <end position="311"/>
    </location>
</feature>
<dbReference type="Pfam" id="PF03478">
    <property type="entry name" value="Beta-prop_KIB1-4"/>
    <property type="match status" value="1"/>
</dbReference>
<dbReference type="InterPro" id="IPR005174">
    <property type="entry name" value="KIB1-4_b-propeller"/>
</dbReference>
<organism evidence="3 4">
    <name type="scientific">Hibiscus sabdariffa</name>
    <name type="common">roselle</name>
    <dbReference type="NCBI Taxonomy" id="183260"/>
    <lineage>
        <taxon>Eukaryota</taxon>
        <taxon>Viridiplantae</taxon>
        <taxon>Streptophyta</taxon>
        <taxon>Embryophyta</taxon>
        <taxon>Tracheophyta</taxon>
        <taxon>Spermatophyta</taxon>
        <taxon>Magnoliopsida</taxon>
        <taxon>eudicotyledons</taxon>
        <taxon>Gunneridae</taxon>
        <taxon>Pentapetalae</taxon>
        <taxon>rosids</taxon>
        <taxon>malvids</taxon>
        <taxon>Malvales</taxon>
        <taxon>Malvaceae</taxon>
        <taxon>Malvoideae</taxon>
        <taxon>Hibiscus</taxon>
    </lineage>
</organism>
<feature type="domain" description="KIB1-4 beta-propeller" evidence="2">
    <location>
        <begin position="74"/>
        <end position="392"/>
    </location>
</feature>
<reference evidence="3 4" key="1">
    <citation type="journal article" date="2024" name="G3 (Bethesda)">
        <title>Genome assembly of Hibiscus sabdariffa L. provides insights into metabolisms of medicinal natural products.</title>
        <authorList>
            <person name="Kim T."/>
        </authorList>
    </citation>
    <scope>NUCLEOTIDE SEQUENCE [LARGE SCALE GENOMIC DNA]</scope>
    <source>
        <strain evidence="3">TK-2024</strain>
        <tissue evidence="3">Old leaves</tissue>
    </source>
</reference>
<gene>
    <name evidence="3" type="ORF">V6N11_053739</name>
</gene>
<evidence type="ECO:0000313" key="3">
    <source>
        <dbReference type="EMBL" id="KAK9019213.1"/>
    </source>
</evidence>
<accession>A0ABR2S1Z3</accession>
<dbReference type="PANTHER" id="PTHR44259">
    <property type="entry name" value="OS07G0183000 PROTEIN-RELATED"/>
    <property type="match status" value="1"/>
</dbReference>
<dbReference type="Proteomes" id="UP001396334">
    <property type="component" value="Unassembled WGS sequence"/>
</dbReference>
<name>A0ABR2S1Z3_9ROSI</name>
<evidence type="ECO:0000313" key="4">
    <source>
        <dbReference type="Proteomes" id="UP001396334"/>
    </source>
</evidence>
<protein>
    <recommendedName>
        <fullName evidence="2">KIB1-4 beta-propeller domain-containing protein</fullName>
    </recommendedName>
</protein>
<dbReference type="EMBL" id="JBBPBN010000017">
    <property type="protein sequence ID" value="KAK9019213.1"/>
    <property type="molecule type" value="Genomic_DNA"/>
</dbReference>
<dbReference type="PANTHER" id="PTHR44259:SF107">
    <property type="entry name" value="F-BOX PROTEIN SKIP23-LIKE"/>
    <property type="match status" value="1"/>
</dbReference>
<comment type="caution">
    <text evidence="3">The sequence shown here is derived from an EMBL/GenBank/DDBJ whole genome shotgun (WGS) entry which is preliminary data.</text>
</comment>
<dbReference type="InterPro" id="IPR050942">
    <property type="entry name" value="F-box_BR-signaling"/>
</dbReference>
<sequence>MFSKQEELSGKVSDWANVLGDLLRCIADKTQSVRGRSCMSAVCRSWQASLVDQKLNFPVCLLLAEKEDSDQRCLYNVSEEIFVELDLPEIRGKRCWGNPFGWLVTCGLDLEIQLFNPLSRASLPLPSLRAFPGYEDEEWVDRPPKELCSFFLRKVILTSNPEESGSDCIVLAIYKYLYLAFAKPGDKAWTRIDNAHGAADAIYLKGNFYFCTWDGEVFLCEDLFGPRPKATEFAPPPPAQGPPEKYLFDLSGNLCLASREAQPQGGDGDDDDDDDDEDEDDDDDGDDNRDEDDNGDGDDNRDEDDNGDGDESVVLPYSEKTIGFEIFKLDMQSRCWEKIFSLGDSSLFLGNCCTFVIAAADYLGCRPNCIYLVEDEAGYFKHTGGVDMGIYDCENLKLDIGEVDESVVEVFPKSKDVQHLLRSFFSPPLWFIPSSR</sequence>
<proteinExistence type="predicted"/>
<evidence type="ECO:0000256" key="1">
    <source>
        <dbReference type="SAM" id="MobiDB-lite"/>
    </source>
</evidence>